<accession>A0ACA9RDY0</accession>
<dbReference type="EMBL" id="CAJVQC010050582">
    <property type="protein sequence ID" value="CAG8789250.1"/>
    <property type="molecule type" value="Genomic_DNA"/>
</dbReference>
<evidence type="ECO:0000313" key="1">
    <source>
        <dbReference type="EMBL" id="CAG8789250.1"/>
    </source>
</evidence>
<protein>
    <submittedName>
        <fullName evidence="1">14615_t:CDS:1</fullName>
    </submittedName>
</protein>
<reference evidence="1" key="1">
    <citation type="submission" date="2021-06" db="EMBL/GenBank/DDBJ databases">
        <authorList>
            <person name="Kallberg Y."/>
            <person name="Tangrot J."/>
            <person name="Rosling A."/>
        </authorList>
    </citation>
    <scope>NUCLEOTIDE SEQUENCE</scope>
    <source>
        <strain evidence="1">MA461A</strain>
    </source>
</reference>
<gene>
    <name evidence="1" type="ORF">RPERSI_LOCUS18854</name>
</gene>
<keyword evidence="2" id="KW-1185">Reference proteome</keyword>
<dbReference type="Proteomes" id="UP000789920">
    <property type="component" value="Unassembled WGS sequence"/>
</dbReference>
<feature type="non-terminal residue" evidence="1">
    <location>
        <position position="43"/>
    </location>
</feature>
<comment type="caution">
    <text evidence="1">The sequence shown here is derived from an EMBL/GenBank/DDBJ whole genome shotgun (WGS) entry which is preliminary data.</text>
</comment>
<proteinExistence type="predicted"/>
<organism evidence="1 2">
    <name type="scientific">Racocetra persica</name>
    <dbReference type="NCBI Taxonomy" id="160502"/>
    <lineage>
        <taxon>Eukaryota</taxon>
        <taxon>Fungi</taxon>
        <taxon>Fungi incertae sedis</taxon>
        <taxon>Mucoromycota</taxon>
        <taxon>Glomeromycotina</taxon>
        <taxon>Glomeromycetes</taxon>
        <taxon>Diversisporales</taxon>
        <taxon>Gigasporaceae</taxon>
        <taxon>Racocetra</taxon>
    </lineage>
</organism>
<name>A0ACA9RDY0_9GLOM</name>
<sequence>MDRNNRKLHIPEQTQSFQHACARKYVSPELTIYVLQLSIRQSR</sequence>
<evidence type="ECO:0000313" key="2">
    <source>
        <dbReference type="Proteomes" id="UP000789920"/>
    </source>
</evidence>